<dbReference type="PANTHER" id="PTHR42751:SF3">
    <property type="entry name" value="SODIUM_GLUTAMATE SYMPORTER"/>
    <property type="match status" value="1"/>
</dbReference>
<accession>A0A5C8ZV44</accession>
<comment type="caution">
    <text evidence="11">The sequence shown here is derived from an EMBL/GenBank/DDBJ whole genome shotgun (WGS) entry which is preliminary data.</text>
</comment>
<feature type="transmembrane region" description="Helical" evidence="9">
    <location>
        <begin position="358"/>
        <end position="381"/>
    </location>
</feature>
<feature type="transmembrane region" description="Helical" evidence="9">
    <location>
        <begin position="218"/>
        <end position="237"/>
    </location>
</feature>
<evidence type="ECO:0000313" key="12">
    <source>
        <dbReference type="Proteomes" id="UP000321933"/>
    </source>
</evidence>
<feature type="transmembrane region" description="Helical" evidence="9">
    <location>
        <begin position="270"/>
        <end position="286"/>
    </location>
</feature>
<reference evidence="11 12" key="1">
    <citation type="submission" date="2019-08" db="EMBL/GenBank/DDBJ databases">
        <title>Parahaliea maris sp. nov., isolated from the surface seawater.</title>
        <authorList>
            <person name="Liu Y."/>
        </authorList>
    </citation>
    <scope>NUCLEOTIDE SEQUENCE [LARGE SCALE GENOMIC DNA]</scope>
    <source>
        <strain evidence="11 12">S2-26</strain>
    </source>
</reference>
<evidence type="ECO:0000256" key="6">
    <source>
        <dbReference type="ARBA" id="ARBA00022989"/>
    </source>
</evidence>
<feature type="transmembrane region" description="Helical" evidence="9">
    <location>
        <begin position="116"/>
        <end position="136"/>
    </location>
</feature>
<dbReference type="InterPro" id="IPR006153">
    <property type="entry name" value="Cation/H_exchanger_TM"/>
</dbReference>
<feature type="transmembrane region" description="Helical" evidence="9">
    <location>
        <begin position="148"/>
        <end position="171"/>
    </location>
</feature>
<dbReference type="AlphaFoldDB" id="A0A5C8ZV44"/>
<dbReference type="OrthoDB" id="3418949at2"/>
<keyword evidence="7" id="KW-0406">Ion transport</keyword>
<feature type="transmembrane region" description="Helical" evidence="9">
    <location>
        <begin position="31"/>
        <end position="47"/>
    </location>
</feature>
<dbReference type="GO" id="GO:1902600">
    <property type="term" value="P:proton transmembrane transport"/>
    <property type="evidence" value="ECO:0007669"/>
    <property type="project" value="InterPro"/>
</dbReference>
<evidence type="ECO:0000256" key="2">
    <source>
        <dbReference type="ARBA" id="ARBA00005551"/>
    </source>
</evidence>
<feature type="transmembrane region" description="Helical" evidence="9">
    <location>
        <begin position="243"/>
        <end position="263"/>
    </location>
</feature>
<dbReference type="RefSeq" id="WP_148064794.1">
    <property type="nucleotide sequence ID" value="NZ_VRYZ01000005.1"/>
</dbReference>
<keyword evidence="4" id="KW-0050">Antiport</keyword>
<comment type="similarity">
    <text evidence="2">Belongs to the monovalent cation:proton antiporter 2 (CPA2) transporter (TC 2.A.37) family.</text>
</comment>
<evidence type="ECO:0000313" key="11">
    <source>
        <dbReference type="EMBL" id="TXS91141.1"/>
    </source>
</evidence>
<dbReference type="EMBL" id="VRYZ01000005">
    <property type="protein sequence ID" value="TXS91141.1"/>
    <property type="molecule type" value="Genomic_DNA"/>
</dbReference>
<feature type="transmembrane region" description="Helical" evidence="9">
    <location>
        <begin position="89"/>
        <end position="110"/>
    </location>
</feature>
<evidence type="ECO:0000256" key="8">
    <source>
        <dbReference type="ARBA" id="ARBA00023136"/>
    </source>
</evidence>
<evidence type="ECO:0000259" key="10">
    <source>
        <dbReference type="Pfam" id="PF00999"/>
    </source>
</evidence>
<evidence type="ECO:0000256" key="7">
    <source>
        <dbReference type="ARBA" id="ARBA00023065"/>
    </source>
</evidence>
<evidence type="ECO:0000256" key="1">
    <source>
        <dbReference type="ARBA" id="ARBA00004141"/>
    </source>
</evidence>
<feature type="domain" description="Cation/H+ exchanger transmembrane" evidence="10">
    <location>
        <begin position="23"/>
        <end position="369"/>
    </location>
</feature>
<keyword evidence="6 9" id="KW-1133">Transmembrane helix</keyword>
<keyword evidence="5 9" id="KW-0812">Transmembrane</keyword>
<keyword evidence="8 9" id="KW-0472">Membrane</keyword>
<feature type="transmembrane region" description="Helical" evidence="9">
    <location>
        <begin position="183"/>
        <end position="206"/>
    </location>
</feature>
<feature type="transmembrane region" description="Helical" evidence="9">
    <location>
        <begin position="6"/>
        <end position="26"/>
    </location>
</feature>
<organism evidence="11 12">
    <name type="scientific">Parahaliea aestuarii</name>
    <dbReference type="NCBI Taxonomy" id="1852021"/>
    <lineage>
        <taxon>Bacteria</taxon>
        <taxon>Pseudomonadati</taxon>
        <taxon>Pseudomonadota</taxon>
        <taxon>Gammaproteobacteria</taxon>
        <taxon>Cellvibrionales</taxon>
        <taxon>Halieaceae</taxon>
        <taxon>Parahaliea</taxon>
    </lineage>
</organism>
<dbReference type="Proteomes" id="UP000321933">
    <property type="component" value="Unassembled WGS sequence"/>
</dbReference>
<dbReference type="PANTHER" id="PTHR42751">
    <property type="entry name" value="SODIUM/HYDROGEN EXCHANGER FAMILY/TRKA DOMAIN PROTEIN"/>
    <property type="match status" value="1"/>
</dbReference>
<dbReference type="Pfam" id="PF00999">
    <property type="entry name" value="Na_H_Exchanger"/>
    <property type="match status" value="1"/>
</dbReference>
<feature type="transmembrane region" description="Helical" evidence="9">
    <location>
        <begin position="292"/>
        <end position="314"/>
    </location>
</feature>
<dbReference type="InterPro" id="IPR038770">
    <property type="entry name" value="Na+/solute_symporter_sf"/>
</dbReference>
<protein>
    <submittedName>
        <fullName evidence="11">Cation:proton antiporter</fullName>
    </submittedName>
</protein>
<feature type="transmembrane region" description="Helical" evidence="9">
    <location>
        <begin position="59"/>
        <end position="77"/>
    </location>
</feature>
<evidence type="ECO:0000256" key="9">
    <source>
        <dbReference type="SAM" id="Phobius"/>
    </source>
</evidence>
<sequence>MDGGSITFSFFLIFTGAAIFASVALYTRQPLIIAYIALGAAIGPYGASLVTDLKLLSDIGHVGIIFLLFLLGLDMQPRALLATLRKSTVVGLASSAIFALMGFAVARLFGFSALESLVIGAAMMFSSTIIGIKLLPTTILHHRHIGELMIGLLLLQDLLAIMVLVLLGAAGGNKAEDTMLWEIAFPFLALPLLGAGAWLAVRYVLLPLITRFDRFHEYIFLVALGWCLGVAEVAELAGLSAEIGAFLAGITIATSPISQYIAVNLKPLRDFFLILFFFSVGARFELALLSTVLLPALLLSVLVLGVKPVVYRYLLKGMSEKRVLAWDLGFRLGQASEFSLLIAYVAIANGLIGQSASLLIQATTIITLLASSYIVVLNYPTPIAISDRLRRD</sequence>
<name>A0A5C8ZV44_9GAMM</name>
<comment type="subcellular location">
    <subcellularLocation>
        <location evidence="1">Membrane</location>
        <topology evidence="1">Multi-pass membrane protein</topology>
    </subcellularLocation>
</comment>
<keyword evidence="12" id="KW-1185">Reference proteome</keyword>
<dbReference type="GO" id="GO:0015297">
    <property type="term" value="F:antiporter activity"/>
    <property type="evidence" value="ECO:0007669"/>
    <property type="project" value="UniProtKB-KW"/>
</dbReference>
<keyword evidence="3" id="KW-0813">Transport</keyword>
<evidence type="ECO:0000256" key="4">
    <source>
        <dbReference type="ARBA" id="ARBA00022449"/>
    </source>
</evidence>
<dbReference type="Gene3D" id="1.20.1530.20">
    <property type="match status" value="1"/>
</dbReference>
<evidence type="ECO:0000256" key="5">
    <source>
        <dbReference type="ARBA" id="ARBA00022692"/>
    </source>
</evidence>
<feature type="transmembrane region" description="Helical" evidence="9">
    <location>
        <begin position="335"/>
        <end position="352"/>
    </location>
</feature>
<dbReference type="GO" id="GO:0016020">
    <property type="term" value="C:membrane"/>
    <property type="evidence" value="ECO:0007669"/>
    <property type="project" value="UniProtKB-SubCell"/>
</dbReference>
<evidence type="ECO:0000256" key="3">
    <source>
        <dbReference type="ARBA" id="ARBA00022448"/>
    </source>
</evidence>
<proteinExistence type="inferred from homology"/>
<gene>
    <name evidence="11" type="ORF">FVW59_13130</name>
</gene>